<reference evidence="2" key="1">
    <citation type="journal article" date="2023" name="Nat. Plants">
        <title>Single-cell RNA sequencing provides a high-resolution roadmap for understanding the multicellular compartmentation of specialized metabolism.</title>
        <authorList>
            <person name="Sun S."/>
            <person name="Shen X."/>
            <person name="Li Y."/>
            <person name="Li Y."/>
            <person name="Wang S."/>
            <person name="Li R."/>
            <person name="Zhang H."/>
            <person name="Shen G."/>
            <person name="Guo B."/>
            <person name="Wei J."/>
            <person name="Xu J."/>
            <person name="St-Pierre B."/>
            <person name="Chen S."/>
            <person name="Sun C."/>
        </authorList>
    </citation>
    <scope>NUCLEOTIDE SEQUENCE [LARGE SCALE GENOMIC DNA]</scope>
</reference>
<accession>A0ACC0ADJ3</accession>
<protein>
    <submittedName>
        <fullName evidence="1">Uncharacterized protein</fullName>
    </submittedName>
</protein>
<evidence type="ECO:0000313" key="2">
    <source>
        <dbReference type="Proteomes" id="UP001060085"/>
    </source>
</evidence>
<evidence type="ECO:0000313" key="1">
    <source>
        <dbReference type="EMBL" id="KAI5658244.1"/>
    </source>
</evidence>
<organism evidence="1 2">
    <name type="scientific">Catharanthus roseus</name>
    <name type="common">Madagascar periwinkle</name>
    <name type="synonym">Vinca rosea</name>
    <dbReference type="NCBI Taxonomy" id="4058"/>
    <lineage>
        <taxon>Eukaryota</taxon>
        <taxon>Viridiplantae</taxon>
        <taxon>Streptophyta</taxon>
        <taxon>Embryophyta</taxon>
        <taxon>Tracheophyta</taxon>
        <taxon>Spermatophyta</taxon>
        <taxon>Magnoliopsida</taxon>
        <taxon>eudicotyledons</taxon>
        <taxon>Gunneridae</taxon>
        <taxon>Pentapetalae</taxon>
        <taxon>asterids</taxon>
        <taxon>lamiids</taxon>
        <taxon>Gentianales</taxon>
        <taxon>Apocynaceae</taxon>
        <taxon>Rauvolfioideae</taxon>
        <taxon>Vinceae</taxon>
        <taxon>Catharanthinae</taxon>
        <taxon>Catharanthus</taxon>
    </lineage>
</organism>
<dbReference type="EMBL" id="CM044706">
    <property type="protein sequence ID" value="KAI5658244.1"/>
    <property type="molecule type" value="Genomic_DNA"/>
</dbReference>
<comment type="caution">
    <text evidence="1">The sequence shown here is derived from an EMBL/GenBank/DDBJ whole genome shotgun (WGS) entry which is preliminary data.</text>
</comment>
<dbReference type="Proteomes" id="UP001060085">
    <property type="component" value="Linkage Group LG06"/>
</dbReference>
<keyword evidence="2" id="KW-1185">Reference proteome</keyword>
<sequence>MDPTLMAKFQFFSLRGSEKLSIKMVEQDFKEGTHEYSLCCVGRFMWGKPINIKAYRTCGNWDHTVLSYPSLPPNTSREEKDKQEYGFWLVVDTKFHEESELLVNVNLDEAGQIISIDNIRADCLEKPIPGCRL</sequence>
<gene>
    <name evidence="1" type="ORF">M9H77_27037</name>
</gene>
<proteinExistence type="predicted"/>
<name>A0ACC0ADJ3_CATRO</name>